<proteinExistence type="predicted"/>
<gene>
    <name evidence="1" type="ORF">K432DRAFT_380925</name>
</gene>
<sequence length="111" mass="12376">MSIGKRSVQVQPQDCALCCPYHDPILQLIGGVASFDLGLSSMERFMSETSSEQSALFIRADNGELSTSKGCLCKDIPQPQRDRLTRMAIMELNQPIKDDKWGPQKVAVCWE</sequence>
<dbReference type="Proteomes" id="UP000250266">
    <property type="component" value="Unassembled WGS sequence"/>
</dbReference>
<reference evidence="1 2" key="1">
    <citation type="journal article" date="2016" name="Nat. Commun.">
        <title>Ectomycorrhizal ecology is imprinted in the genome of the dominant symbiotic fungus Cenococcum geophilum.</title>
        <authorList>
            <consortium name="DOE Joint Genome Institute"/>
            <person name="Peter M."/>
            <person name="Kohler A."/>
            <person name="Ohm R.A."/>
            <person name="Kuo A."/>
            <person name="Krutzmann J."/>
            <person name="Morin E."/>
            <person name="Arend M."/>
            <person name="Barry K.W."/>
            <person name="Binder M."/>
            <person name="Choi C."/>
            <person name="Clum A."/>
            <person name="Copeland A."/>
            <person name="Grisel N."/>
            <person name="Haridas S."/>
            <person name="Kipfer T."/>
            <person name="LaButti K."/>
            <person name="Lindquist E."/>
            <person name="Lipzen A."/>
            <person name="Maire R."/>
            <person name="Meier B."/>
            <person name="Mihaltcheva S."/>
            <person name="Molinier V."/>
            <person name="Murat C."/>
            <person name="Poggeler S."/>
            <person name="Quandt C.A."/>
            <person name="Sperisen C."/>
            <person name="Tritt A."/>
            <person name="Tisserant E."/>
            <person name="Crous P.W."/>
            <person name="Henrissat B."/>
            <person name="Nehls U."/>
            <person name="Egli S."/>
            <person name="Spatafora J.W."/>
            <person name="Grigoriev I.V."/>
            <person name="Martin F.M."/>
        </authorList>
    </citation>
    <scope>NUCLEOTIDE SEQUENCE [LARGE SCALE GENOMIC DNA]</scope>
    <source>
        <strain evidence="1 2">CBS 459.81</strain>
    </source>
</reference>
<organism evidence="1 2">
    <name type="scientific">Lepidopterella palustris CBS 459.81</name>
    <dbReference type="NCBI Taxonomy" id="1314670"/>
    <lineage>
        <taxon>Eukaryota</taxon>
        <taxon>Fungi</taxon>
        <taxon>Dikarya</taxon>
        <taxon>Ascomycota</taxon>
        <taxon>Pezizomycotina</taxon>
        <taxon>Dothideomycetes</taxon>
        <taxon>Pleosporomycetidae</taxon>
        <taxon>Mytilinidiales</taxon>
        <taxon>Argynnaceae</taxon>
        <taxon>Lepidopterella</taxon>
    </lineage>
</organism>
<dbReference type="EMBL" id="KV744906">
    <property type="protein sequence ID" value="OCK81868.1"/>
    <property type="molecule type" value="Genomic_DNA"/>
</dbReference>
<evidence type="ECO:0000313" key="2">
    <source>
        <dbReference type="Proteomes" id="UP000250266"/>
    </source>
</evidence>
<keyword evidence="2" id="KW-1185">Reference proteome</keyword>
<dbReference type="AlphaFoldDB" id="A0A8E2EE17"/>
<name>A0A8E2EE17_9PEZI</name>
<protein>
    <submittedName>
        <fullName evidence="1">Uncharacterized protein</fullName>
    </submittedName>
</protein>
<evidence type="ECO:0000313" key="1">
    <source>
        <dbReference type="EMBL" id="OCK81868.1"/>
    </source>
</evidence>
<dbReference type="OrthoDB" id="3547690at2759"/>
<accession>A0A8E2EE17</accession>